<evidence type="ECO:0000256" key="4">
    <source>
        <dbReference type="ARBA" id="ARBA00023002"/>
    </source>
</evidence>
<accession>A0A0F7J2S9</accession>
<keyword evidence="9" id="KW-0732">Signal</keyword>
<evidence type="ECO:0000256" key="6">
    <source>
        <dbReference type="ARBA" id="ARBA00023033"/>
    </source>
</evidence>
<dbReference type="GO" id="GO:0005506">
    <property type="term" value="F:iron ion binding"/>
    <property type="evidence" value="ECO:0007669"/>
    <property type="project" value="InterPro"/>
</dbReference>
<dbReference type="EMBL" id="KP899579">
    <property type="protein sequence ID" value="AKH03511.1"/>
    <property type="molecule type" value="mRNA"/>
</dbReference>
<dbReference type="Gene3D" id="1.10.630.10">
    <property type="entry name" value="Cytochrome P450"/>
    <property type="match status" value="1"/>
</dbReference>
<dbReference type="GO" id="GO:0006082">
    <property type="term" value="P:organic acid metabolic process"/>
    <property type="evidence" value="ECO:0007669"/>
    <property type="project" value="TreeGrafter"/>
</dbReference>
<reference evidence="10" key="1">
    <citation type="journal article" date="2015" name="Environ. Sci. Technol.">
        <title>Identification of the Full 46 Cytochrome P450 (CYP) Complement and Modulation of CYP Expression in Response to Water-Accommodated Fractions of Crude Oil in the Cyclopoid Copepod Paracyclopina nana.</title>
        <authorList>
            <person name="Han J."/>
            <person name="Won E.J."/>
            <person name="Kim H.S."/>
            <person name="Nelson D.R."/>
            <person name="Lee S.J."/>
            <person name="Park H.G."/>
            <person name="Lee J.S."/>
        </authorList>
    </citation>
    <scope>NUCLEOTIDE SEQUENCE</scope>
</reference>
<dbReference type="PRINTS" id="PR00385">
    <property type="entry name" value="P450"/>
</dbReference>
<evidence type="ECO:0000256" key="2">
    <source>
        <dbReference type="ARBA" id="ARBA00010617"/>
    </source>
</evidence>
<dbReference type="GO" id="GO:0020037">
    <property type="term" value="F:heme binding"/>
    <property type="evidence" value="ECO:0007669"/>
    <property type="project" value="InterPro"/>
</dbReference>
<feature type="chain" id="PRO_5002516661" evidence="9">
    <location>
        <begin position="22"/>
        <end position="508"/>
    </location>
</feature>
<comment type="cofactor">
    <cofactor evidence="1 7">
        <name>heme</name>
        <dbReference type="ChEBI" id="CHEBI:30413"/>
    </cofactor>
</comment>
<sequence>MAPWLIAFLACLLAYFWKCKTSKPKSFPPGPARYPILGSAMSLQNPKTKKPELFYGIRKLQQEYGSIFGFYLGNQSAVAITKFEDIKEILSKSETAHRPPVIGLAAKPGKFTAQEVDPELNKDNPPGIILSNGRYWSEQRRFMLKTLREFGFGKSSMEAGIQEDVKMLIDHLALRAGKPTEIGESLNIAIINSLWSILVGEKLKLNDPKLEMVVKATNDLITSEGPTGLIANLLPHKSMIYWPFFKQVSGYSLIESIMKKLEAFMLPYIENHQNSDSYIDEMLREIAKTTDKTSSFYGERGQFALINNVIDLFMAGVETTSSSLLWSFLYLLHYPECQAKIQEELDRVCGSNRLPNLDDKPSLHYTNAFLQESLRLTCFVPLSVFHFTSEDVTVHGYVIPEKTMVIPSLYHVMHDPDHFPEPGLFKPDRFLDENGHFMANERVIPFGVGRRICLGKSLAEKELFLFFTGILQRFSVLNVPGVTPPPFGIDFPMPGIVRNVPRFQLVLQ</sequence>
<dbReference type="PRINTS" id="PR00463">
    <property type="entry name" value="EP450I"/>
</dbReference>
<dbReference type="PROSITE" id="PS00086">
    <property type="entry name" value="CYTOCHROME_P450"/>
    <property type="match status" value="1"/>
</dbReference>
<keyword evidence="6 8" id="KW-0503">Monooxygenase</keyword>
<dbReference type="InterPro" id="IPR001128">
    <property type="entry name" value="Cyt_P450"/>
</dbReference>
<name>A0A0F7J2S9_PARNA</name>
<organism evidence="10">
    <name type="scientific">Paracyclopina nana</name>
    <name type="common">Marine copepod</name>
    <dbReference type="NCBI Taxonomy" id="565004"/>
    <lineage>
        <taxon>Eukaryota</taxon>
        <taxon>Metazoa</taxon>
        <taxon>Ecdysozoa</taxon>
        <taxon>Arthropoda</taxon>
        <taxon>Crustacea</taxon>
        <taxon>Multicrustacea</taxon>
        <taxon>Hexanauplia</taxon>
        <taxon>Copepoda</taxon>
        <taxon>Cyclopoida</taxon>
        <taxon>Cyclopettidae</taxon>
        <taxon>Paracyclopina</taxon>
    </lineage>
</organism>
<dbReference type="InterPro" id="IPR050182">
    <property type="entry name" value="Cytochrome_P450_fam2"/>
</dbReference>
<evidence type="ECO:0000256" key="7">
    <source>
        <dbReference type="PIRSR" id="PIRSR602401-1"/>
    </source>
</evidence>
<dbReference type="InterPro" id="IPR036396">
    <property type="entry name" value="Cyt_P450_sf"/>
</dbReference>
<dbReference type="InterPro" id="IPR017972">
    <property type="entry name" value="Cyt_P450_CS"/>
</dbReference>
<evidence type="ECO:0000256" key="1">
    <source>
        <dbReference type="ARBA" id="ARBA00001971"/>
    </source>
</evidence>
<keyword evidence="4 8" id="KW-0560">Oxidoreductase</keyword>
<dbReference type="PANTHER" id="PTHR24300">
    <property type="entry name" value="CYTOCHROME P450 508A4-RELATED"/>
    <property type="match status" value="1"/>
</dbReference>
<evidence type="ECO:0000256" key="5">
    <source>
        <dbReference type="ARBA" id="ARBA00023004"/>
    </source>
</evidence>
<evidence type="ECO:0000256" key="3">
    <source>
        <dbReference type="ARBA" id="ARBA00022723"/>
    </source>
</evidence>
<comment type="similarity">
    <text evidence="2 8">Belongs to the cytochrome P450 family.</text>
</comment>
<dbReference type="FunFam" id="1.10.630.10:FF:000036">
    <property type="entry name" value="CYtochrome P450 family"/>
    <property type="match status" value="1"/>
</dbReference>
<dbReference type="GO" id="GO:0016712">
    <property type="term" value="F:oxidoreductase activity, acting on paired donors, with incorporation or reduction of molecular oxygen, reduced flavin or flavoprotein as one donor, and incorporation of one atom of oxygen"/>
    <property type="evidence" value="ECO:0007669"/>
    <property type="project" value="TreeGrafter"/>
</dbReference>
<dbReference type="GO" id="GO:0006805">
    <property type="term" value="P:xenobiotic metabolic process"/>
    <property type="evidence" value="ECO:0007669"/>
    <property type="project" value="TreeGrafter"/>
</dbReference>
<protein>
    <submittedName>
        <fullName evidence="10">Cytochrome P450 3075A5</fullName>
    </submittedName>
</protein>
<gene>
    <name evidence="10" type="primary">CYP3075A5</name>
</gene>
<dbReference type="InterPro" id="IPR002401">
    <property type="entry name" value="Cyt_P450_E_grp-I"/>
</dbReference>
<dbReference type="Pfam" id="PF00067">
    <property type="entry name" value="p450"/>
    <property type="match status" value="1"/>
</dbReference>
<dbReference type="GO" id="GO:0005737">
    <property type="term" value="C:cytoplasm"/>
    <property type="evidence" value="ECO:0007669"/>
    <property type="project" value="TreeGrafter"/>
</dbReference>
<feature type="binding site" description="axial binding residue" evidence="7">
    <location>
        <position position="453"/>
    </location>
    <ligand>
        <name>heme</name>
        <dbReference type="ChEBI" id="CHEBI:30413"/>
    </ligand>
    <ligandPart>
        <name>Fe</name>
        <dbReference type="ChEBI" id="CHEBI:18248"/>
    </ligandPart>
</feature>
<evidence type="ECO:0000256" key="8">
    <source>
        <dbReference type="RuleBase" id="RU000461"/>
    </source>
</evidence>
<keyword evidence="3 7" id="KW-0479">Metal-binding</keyword>
<dbReference type="PANTHER" id="PTHR24300:SF375">
    <property type="entry name" value="CYTOCHROME P450 FAMILY"/>
    <property type="match status" value="1"/>
</dbReference>
<dbReference type="SUPFAM" id="SSF48264">
    <property type="entry name" value="Cytochrome P450"/>
    <property type="match status" value="1"/>
</dbReference>
<feature type="signal peptide" evidence="9">
    <location>
        <begin position="1"/>
        <end position="21"/>
    </location>
</feature>
<evidence type="ECO:0000256" key="9">
    <source>
        <dbReference type="SAM" id="SignalP"/>
    </source>
</evidence>
<evidence type="ECO:0000313" key="10">
    <source>
        <dbReference type="EMBL" id="AKH03511.1"/>
    </source>
</evidence>
<keyword evidence="5 7" id="KW-0408">Iron</keyword>
<dbReference type="AlphaFoldDB" id="A0A0F7J2S9"/>
<keyword evidence="7 8" id="KW-0349">Heme</keyword>
<proteinExistence type="evidence at transcript level"/>